<sequence length="311" mass="36369">MRKHIAERSQFRAIDFGNDGFKRLFYIRYADDWIVGIRGTLQEAKEILNKISLFCASIGLTVSESKTKITAINTDPALFLGTSILRSNHRSHRKMGAMRRLRRNNLGLRFEAPLDRINKKLSQTKFMVNGKSAPKFLWLHNDHDQIIVLYNSVLRGYLNYYSFTHNYGRLATYLEYILKQSCAKLLATKFTLGTMAQTYKKFGHRLTSPKGKTFFKPSYRATYKYMVKPNPVVGALSQEKTNATFEYLRCKNCDSDYRVEYHHIRAMQDLNPKISYMDRLMVKANRKRIPLCIACQKMKHRKRETVFDQTT</sequence>
<keyword evidence="2" id="KW-0496">Mitochondrion</keyword>
<dbReference type="GeneID" id="68665160"/>
<dbReference type="PANTHER" id="PTHR34047:SF8">
    <property type="entry name" value="PROTEIN YKFC"/>
    <property type="match status" value="1"/>
</dbReference>
<proteinExistence type="predicted"/>
<protein>
    <submittedName>
        <fullName evidence="2">Reverse transcriptase</fullName>
    </submittedName>
</protein>
<dbReference type="Pfam" id="PF00078">
    <property type="entry name" value="RVT_1"/>
    <property type="match status" value="1"/>
</dbReference>
<geneLocation type="mitochondrion" evidence="2"/>
<dbReference type="Pfam" id="PF21368">
    <property type="entry name" value="AI2M-like_HNH"/>
    <property type="match status" value="1"/>
</dbReference>
<dbReference type="InterPro" id="IPR024937">
    <property type="entry name" value="Domain_X"/>
</dbReference>
<dbReference type="InterPro" id="IPR043502">
    <property type="entry name" value="DNA/RNA_pol_sf"/>
</dbReference>
<keyword evidence="2" id="KW-0695">RNA-directed DNA polymerase</keyword>
<dbReference type="SUPFAM" id="SSF56672">
    <property type="entry name" value="DNA/RNA polymerases"/>
    <property type="match status" value="1"/>
</dbReference>
<dbReference type="InterPro" id="IPR000477">
    <property type="entry name" value="RT_dom"/>
</dbReference>
<dbReference type="EMBL" id="MW538937">
    <property type="protein sequence ID" value="UBU98500.1"/>
    <property type="molecule type" value="Genomic_DNA"/>
</dbReference>
<dbReference type="PANTHER" id="PTHR34047">
    <property type="entry name" value="NUCLEAR INTRON MATURASE 1, MITOCHONDRIAL-RELATED"/>
    <property type="match status" value="1"/>
</dbReference>
<keyword evidence="2" id="KW-0548">Nucleotidyltransferase</keyword>
<dbReference type="GO" id="GO:0005739">
    <property type="term" value="C:mitochondrion"/>
    <property type="evidence" value="ECO:0007669"/>
    <property type="project" value="UniProtKB-ARBA"/>
</dbReference>
<evidence type="ECO:0000259" key="1">
    <source>
        <dbReference type="PROSITE" id="PS50878"/>
    </source>
</evidence>
<dbReference type="InterPro" id="IPR049030">
    <property type="entry name" value="AI2M-like_HNH"/>
</dbReference>
<dbReference type="RefSeq" id="YP_010218637.1">
    <property type="nucleotide sequence ID" value="NC_058917.1"/>
</dbReference>
<dbReference type="InterPro" id="IPR051083">
    <property type="entry name" value="GrpII_Intron_Splice-Mob/Def"/>
</dbReference>
<gene>
    <name evidence="2" type="primary">orf311</name>
</gene>
<dbReference type="GO" id="GO:0003964">
    <property type="term" value="F:RNA-directed DNA polymerase activity"/>
    <property type="evidence" value="ECO:0007669"/>
    <property type="project" value="UniProtKB-KW"/>
</dbReference>
<organism evidence="2">
    <name type="scientific">Morchella brunnea</name>
    <dbReference type="NCBI Taxonomy" id="1174671"/>
    <lineage>
        <taxon>Eukaryota</taxon>
        <taxon>Fungi</taxon>
        <taxon>Dikarya</taxon>
        <taxon>Ascomycota</taxon>
        <taxon>Pezizomycotina</taxon>
        <taxon>Pezizomycetes</taxon>
        <taxon>Pezizales</taxon>
        <taxon>Morchellaceae</taxon>
        <taxon>Morchella</taxon>
    </lineage>
</organism>
<accession>A0A8K1I849</accession>
<dbReference type="GO" id="GO:0006397">
    <property type="term" value="P:mRNA processing"/>
    <property type="evidence" value="ECO:0007669"/>
    <property type="project" value="InterPro"/>
</dbReference>
<evidence type="ECO:0000313" key="2">
    <source>
        <dbReference type="EMBL" id="UBU98500.1"/>
    </source>
</evidence>
<reference evidence="2" key="1">
    <citation type="submission" date="2021-01" db="EMBL/GenBank/DDBJ databases">
        <authorList>
            <person name="Sun H.-H."/>
            <person name="Zhang S."/>
            <person name="Zhang Y.-J."/>
        </authorList>
    </citation>
    <scope>NUCLEOTIDE SEQUENCE</scope>
    <source>
        <strain evidence="2">CMM1</strain>
    </source>
</reference>
<dbReference type="PROSITE" id="PS50878">
    <property type="entry name" value="RT_POL"/>
    <property type="match status" value="1"/>
</dbReference>
<feature type="domain" description="Reverse transcriptase" evidence="1">
    <location>
        <begin position="1"/>
        <end position="84"/>
    </location>
</feature>
<keyword evidence="2" id="KW-0808">Transferase</keyword>
<dbReference type="AlphaFoldDB" id="A0A8K1I849"/>
<name>A0A8K1I849_9PEZI</name>
<dbReference type="Pfam" id="PF01348">
    <property type="entry name" value="Intron_maturas2"/>
    <property type="match status" value="1"/>
</dbReference>